<evidence type="ECO:0000313" key="1">
    <source>
        <dbReference type="Proteomes" id="UP000887579"/>
    </source>
</evidence>
<dbReference type="Proteomes" id="UP000887579">
    <property type="component" value="Unplaced"/>
</dbReference>
<evidence type="ECO:0000313" key="2">
    <source>
        <dbReference type="WBParaSite" id="ES5_v2.g19584.t1"/>
    </source>
</evidence>
<organism evidence="1 2">
    <name type="scientific">Panagrolaimus sp. ES5</name>
    <dbReference type="NCBI Taxonomy" id="591445"/>
    <lineage>
        <taxon>Eukaryota</taxon>
        <taxon>Metazoa</taxon>
        <taxon>Ecdysozoa</taxon>
        <taxon>Nematoda</taxon>
        <taxon>Chromadorea</taxon>
        <taxon>Rhabditida</taxon>
        <taxon>Tylenchina</taxon>
        <taxon>Panagrolaimomorpha</taxon>
        <taxon>Panagrolaimoidea</taxon>
        <taxon>Panagrolaimidae</taxon>
        <taxon>Panagrolaimus</taxon>
    </lineage>
</organism>
<reference evidence="2" key="1">
    <citation type="submission" date="2022-11" db="UniProtKB">
        <authorList>
            <consortium name="WormBaseParasite"/>
        </authorList>
    </citation>
    <scope>IDENTIFICATION</scope>
</reference>
<proteinExistence type="predicted"/>
<protein>
    <submittedName>
        <fullName evidence="2">Uncharacterized protein</fullName>
    </submittedName>
</protein>
<dbReference type="WBParaSite" id="ES5_v2.g19584.t1">
    <property type="protein sequence ID" value="ES5_v2.g19584.t1"/>
    <property type="gene ID" value="ES5_v2.g19584"/>
</dbReference>
<accession>A0AC34FQH2</accession>
<sequence>MPTGDPFSGVGYHKVSSNNDSADMSRRSSVFSDLFTVLRKNTVAGRRKASVYHAPQPHHNDVELGGRGSVISSDLPLSPNAKQHEADMLGAAGPNAKENDEEQDDHGKPLTRQSLLDKIRQKKEVINKLRCQAWSHFGSVVSSYFTFLRWVIYMNIIITLLIMSFVTIPEFIADATADAGRLNRTATRKKIPESEKRQADEFQRGLYF</sequence>
<name>A0AC34FQH2_9BILA</name>